<dbReference type="OrthoDB" id="1492823at2"/>
<dbReference type="Proteomes" id="UP000199514">
    <property type="component" value="Unassembled WGS sequence"/>
</dbReference>
<keyword evidence="1" id="KW-0472">Membrane</keyword>
<dbReference type="STRING" id="927664.SAMN05421780_101368"/>
<evidence type="ECO:0008006" key="4">
    <source>
        <dbReference type="Google" id="ProtNLM"/>
    </source>
</evidence>
<sequence>MKKLLLFLFIFLDFSVFGFDMQAYVSQHRDQNLQVFLANFPYNQYLETVAFTDFPRIQEDRYIVWKSLRDANGKQDGDIFLYHLADEFLKQYPVTLAQLDKKISIGEAYLSTSKKLSNPSQPSLDNNYYFKLNTNEAYQIVGYYILSKVAEVIEQNHRKSKFNPTDSINVTYLKRLKKNKVLVSFEESSSKKIIANIKQGKFNYVIDRFQQSIKSFVCGLGIFVWGIVAVLLGIIFVNIPTFFKKISVLAAIILVILKFTTDCNPSPVSSEARPNFKQIWSKSFYPTGYKSEHLVEIFNLKDKSSNHSIGHSIWMRAPRIKVQYFASSAVNQFRSFKNQHRVVLATTGGYTTNFGGSKKPDGFTLENGKLINAVLLHDRHGLAVFSGNSVQAINLKANKIKLPNGDILDTPFESLAAYSQLLKWCKDHNATVFQTHLLASNDSILINPSKSSNAQRERRLLALFEDKKGNKVHAIFNITASYDLASITQEIFNIIAKREFKVLGIMNLDTGSYDILNVFNERGNLWPAVRGPVDISAATNLIVYYK</sequence>
<dbReference type="RefSeq" id="WP_091506331.1">
    <property type="nucleotide sequence ID" value="NZ_FOLE01000001.1"/>
</dbReference>
<keyword evidence="1" id="KW-0812">Transmembrane</keyword>
<keyword evidence="1" id="KW-1133">Transmembrane helix</keyword>
<keyword evidence="3" id="KW-1185">Reference proteome</keyword>
<feature type="transmembrane region" description="Helical" evidence="1">
    <location>
        <begin position="213"/>
        <end position="235"/>
    </location>
</feature>
<reference evidence="2 3" key="1">
    <citation type="submission" date="2016-10" db="EMBL/GenBank/DDBJ databases">
        <authorList>
            <person name="de Groot N.N."/>
        </authorList>
    </citation>
    <scope>NUCLEOTIDE SEQUENCE [LARGE SCALE GENOMIC DNA]</scope>
    <source>
        <strain evidence="2 3">DSM 6793</strain>
    </source>
</reference>
<dbReference type="AlphaFoldDB" id="A0A1I1DNP9"/>
<evidence type="ECO:0000256" key="1">
    <source>
        <dbReference type="SAM" id="Phobius"/>
    </source>
</evidence>
<evidence type="ECO:0000313" key="2">
    <source>
        <dbReference type="EMBL" id="SFB76639.1"/>
    </source>
</evidence>
<dbReference type="EMBL" id="FOLE01000001">
    <property type="protein sequence ID" value="SFB76639.1"/>
    <property type="molecule type" value="Genomic_DNA"/>
</dbReference>
<protein>
    <recommendedName>
        <fullName evidence="4">Phosphodiester glycosidase domain-containing protein</fullName>
    </recommendedName>
</protein>
<name>A0A1I1DNP9_9BACT</name>
<evidence type="ECO:0000313" key="3">
    <source>
        <dbReference type="Proteomes" id="UP000199514"/>
    </source>
</evidence>
<accession>A0A1I1DNP9</accession>
<organism evidence="2 3">
    <name type="scientific">Flexibacter flexilis DSM 6793</name>
    <dbReference type="NCBI Taxonomy" id="927664"/>
    <lineage>
        <taxon>Bacteria</taxon>
        <taxon>Pseudomonadati</taxon>
        <taxon>Bacteroidota</taxon>
        <taxon>Cytophagia</taxon>
        <taxon>Cytophagales</taxon>
        <taxon>Flexibacteraceae</taxon>
        <taxon>Flexibacter</taxon>
    </lineage>
</organism>
<proteinExistence type="predicted"/>
<gene>
    <name evidence="2" type="ORF">SAMN05421780_101368</name>
</gene>